<dbReference type="Proteomes" id="UP001162131">
    <property type="component" value="Unassembled WGS sequence"/>
</dbReference>
<name>A0AAU9KC60_9CILI</name>
<dbReference type="AlphaFoldDB" id="A0AAU9KC60"/>
<keyword evidence="2" id="KW-1185">Reference proteome</keyword>
<evidence type="ECO:0000313" key="1">
    <source>
        <dbReference type="EMBL" id="CAG9334843.1"/>
    </source>
</evidence>
<protein>
    <submittedName>
        <fullName evidence="1">Uncharacterized protein</fullName>
    </submittedName>
</protein>
<reference evidence="1" key="1">
    <citation type="submission" date="2021-09" db="EMBL/GenBank/DDBJ databases">
        <authorList>
            <consortium name="AG Swart"/>
            <person name="Singh M."/>
            <person name="Singh A."/>
            <person name="Seah K."/>
            <person name="Emmerich C."/>
        </authorList>
    </citation>
    <scope>NUCLEOTIDE SEQUENCE</scope>
    <source>
        <strain evidence="1">ATCC30299</strain>
    </source>
</reference>
<organism evidence="1 2">
    <name type="scientific">Blepharisma stoltei</name>
    <dbReference type="NCBI Taxonomy" id="1481888"/>
    <lineage>
        <taxon>Eukaryota</taxon>
        <taxon>Sar</taxon>
        <taxon>Alveolata</taxon>
        <taxon>Ciliophora</taxon>
        <taxon>Postciliodesmatophora</taxon>
        <taxon>Heterotrichea</taxon>
        <taxon>Heterotrichida</taxon>
        <taxon>Blepharismidae</taxon>
        <taxon>Blepharisma</taxon>
    </lineage>
</organism>
<evidence type="ECO:0000313" key="2">
    <source>
        <dbReference type="Proteomes" id="UP001162131"/>
    </source>
</evidence>
<proteinExistence type="predicted"/>
<sequence length="248" mass="28401">MCLISGKPEICSHQQCIAFYLELVLKSINSQQLQQSLQEARTTSINDYQTWMICSALESQNRTLEQIIEANKRCHASLDEMLNSLRVSARPQATPLCQEFVAEADYDPDKILTLLASNSTFEYTLDPQHTLPTSVFKERRFSLTLVLKEKHGYPTFLSSHPRFKAYLFTQDAPPRCLKLNIFSKKILRGTTETEIKEDGIIHFDSLVINEVSSHYTNGCFNLIIANLTSSCVKPFRIENLYVRARKIE</sequence>
<accession>A0AAU9KC60</accession>
<gene>
    <name evidence="1" type="ORF">BSTOLATCC_MIC62428</name>
</gene>
<comment type="caution">
    <text evidence="1">The sequence shown here is derived from an EMBL/GenBank/DDBJ whole genome shotgun (WGS) entry which is preliminary data.</text>
</comment>
<dbReference type="EMBL" id="CAJZBQ010000060">
    <property type="protein sequence ID" value="CAG9334843.1"/>
    <property type="molecule type" value="Genomic_DNA"/>
</dbReference>